<proteinExistence type="predicted"/>
<dbReference type="GO" id="GO:0016491">
    <property type="term" value="F:oxidoreductase activity"/>
    <property type="evidence" value="ECO:0007669"/>
    <property type="project" value="InterPro"/>
</dbReference>
<keyword evidence="4" id="KW-1185">Reference proteome</keyword>
<dbReference type="AlphaFoldDB" id="G9N593"/>
<protein>
    <recommendedName>
        <fullName evidence="2">Berberine/berberine-like domain-containing protein</fullName>
    </recommendedName>
</protein>
<dbReference type="InterPro" id="IPR016169">
    <property type="entry name" value="FAD-bd_PCMH_sub2"/>
</dbReference>
<feature type="signal peptide" evidence="1">
    <location>
        <begin position="1"/>
        <end position="22"/>
    </location>
</feature>
<reference evidence="3 4" key="1">
    <citation type="journal article" date="2011" name="Genome Biol.">
        <title>Comparative genome sequence analysis underscores mycoparasitism as the ancestral life style of Trichoderma.</title>
        <authorList>
            <person name="Kubicek C.P."/>
            <person name="Herrera-Estrella A."/>
            <person name="Seidl-Seiboth V."/>
            <person name="Martinez D.A."/>
            <person name="Druzhinina I.S."/>
            <person name="Thon M."/>
            <person name="Zeilinger S."/>
            <person name="Casas-Flores S."/>
            <person name="Horwitz B.A."/>
            <person name="Mukherjee P.K."/>
            <person name="Mukherjee M."/>
            <person name="Kredics L."/>
            <person name="Alcaraz L.D."/>
            <person name="Aerts A."/>
            <person name="Antal Z."/>
            <person name="Atanasova L."/>
            <person name="Cervantes-Badillo M.G."/>
            <person name="Challacombe J."/>
            <person name="Chertkov O."/>
            <person name="McCluskey K."/>
            <person name="Coulpier F."/>
            <person name="Deshpande N."/>
            <person name="von Doehren H."/>
            <person name="Ebbole D.J."/>
            <person name="Esquivel-Naranjo E.U."/>
            <person name="Fekete E."/>
            <person name="Flipphi M."/>
            <person name="Glaser F."/>
            <person name="Gomez-Rodriguez E.Y."/>
            <person name="Gruber S."/>
            <person name="Han C."/>
            <person name="Henrissat B."/>
            <person name="Hermosa R."/>
            <person name="Hernandez-Onate M."/>
            <person name="Karaffa L."/>
            <person name="Kosti I."/>
            <person name="Le Crom S."/>
            <person name="Lindquist E."/>
            <person name="Lucas S."/>
            <person name="Luebeck M."/>
            <person name="Luebeck P.S."/>
            <person name="Margeot A."/>
            <person name="Metz B."/>
            <person name="Misra M."/>
            <person name="Nevalainen H."/>
            <person name="Omann M."/>
            <person name="Packer N."/>
            <person name="Perrone G."/>
            <person name="Uresti-Rivera E.E."/>
            <person name="Salamov A."/>
            <person name="Schmoll M."/>
            <person name="Seiboth B."/>
            <person name="Shapiro H."/>
            <person name="Sukno S."/>
            <person name="Tamayo-Ramos J.A."/>
            <person name="Tisch D."/>
            <person name="Wiest A."/>
            <person name="Wilkinson H.H."/>
            <person name="Zhang M."/>
            <person name="Coutinho P.M."/>
            <person name="Kenerley C.M."/>
            <person name="Monte E."/>
            <person name="Baker S.E."/>
            <person name="Grigoriev I.V."/>
        </authorList>
    </citation>
    <scope>NUCLEOTIDE SEQUENCE [LARGE SCALE GENOMIC DNA]</scope>
    <source>
        <strain evidence="4">Gv29-8 / FGSC 10586</strain>
    </source>
</reference>
<sequence>MYTMKLAYLAVIASSLAATTLAAGFGGCNDPRIDGIGEFNVADGQNLQQNLAQNTISNSPGTEFELKAQQQQNFFDGSAKLCVVNSFLFENTHVALGDVAFAVNFLLGSCGSAGGKFTIQGDSGLNIDAYWNEPNFQKAFWGFNFEGLRKIKKTIDPDDVFWGYV</sequence>
<dbReference type="InterPro" id="IPR012951">
    <property type="entry name" value="BBE"/>
</dbReference>
<dbReference type="OrthoDB" id="5043970at2759"/>
<dbReference type="EMBL" id="ABDF02000087">
    <property type="protein sequence ID" value="EHK17938.1"/>
    <property type="molecule type" value="Genomic_DNA"/>
</dbReference>
<comment type="caution">
    <text evidence="3">The sequence shown here is derived from an EMBL/GenBank/DDBJ whole genome shotgun (WGS) entry which is preliminary data.</text>
</comment>
<dbReference type="Pfam" id="PF08031">
    <property type="entry name" value="BBE"/>
    <property type="match status" value="1"/>
</dbReference>
<dbReference type="HOGENOM" id="CLU_1610997_0_0_1"/>
<dbReference type="VEuPathDB" id="FungiDB:TRIVIDRAFT_204880"/>
<feature type="domain" description="Berberine/berberine-like" evidence="2">
    <location>
        <begin position="133"/>
        <end position="162"/>
    </location>
</feature>
<dbReference type="PROSITE" id="PS51257">
    <property type="entry name" value="PROKAR_LIPOPROTEIN"/>
    <property type="match status" value="1"/>
</dbReference>
<keyword evidence="1" id="KW-0732">Signal</keyword>
<evidence type="ECO:0000259" key="2">
    <source>
        <dbReference type="Pfam" id="PF08031"/>
    </source>
</evidence>
<feature type="chain" id="PRO_5003524166" description="Berberine/berberine-like domain-containing protein" evidence="1">
    <location>
        <begin position="23"/>
        <end position="165"/>
    </location>
</feature>
<evidence type="ECO:0000256" key="1">
    <source>
        <dbReference type="SAM" id="SignalP"/>
    </source>
</evidence>
<gene>
    <name evidence="3" type="ORF">TRIVIDRAFT_204880</name>
</gene>
<dbReference type="Proteomes" id="UP000007115">
    <property type="component" value="Unassembled WGS sequence"/>
</dbReference>
<dbReference type="GO" id="GO:0050660">
    <property type="term" value="F:flavin adenine dinucleotide binding"/>
    <property type="evidence" value="ECO:0007669"/>
    <property type="project" value="InterPro"/>
</dbReference>
<evidence type="ECO:0000313" key="3">
    <source>
        <dbReference type="EMBL" id="EHK17938.1"/>
    </source>
</evidence>
<dbReference type="InParanoid" id="G9N593"/>
<name>G9N593_HYPVG</name>
<organism evidence="3 4">
    <name type="scientific">Hypocrea virens (strain Gv29-8 / FGSC 10586)</name>
    <name type="common">Gliocladium virens</name>
    <name type="synonym">Trichoderma virens</name>
    <dbReference type="NCBI Taxonomy" id="413071"/>
    <lineage>
        <taxon>Eukaryota</taxon>
        <taxon>Fungi</taxon>
        <taxon>Dikarya</taxon>
        <taxon>Ascomycota</taxon>
        <taxon>Pezizomycotina</taxon>
        <taxon>Sordariomycetes</taxon>
        <taxon>Hypocreomycetidae</taxon>
        <taxon>Hypocreales</taxon>
        <taxon>Hypocreaceae</taxon>
        <taxon>Trichoderma</taxon>
    </lineage>
</organism>
<dbReference type="RefSeq" id="XP_013952139.1">
    <property type="nucleotide sequence ID" value="XM_014096664.1"/>
</dbReference>
<accession>G9N593</accession>
<dbReference type="GeneID" id="25790314"/>
<dbReference type="Gene3D" id="3.30.465.10">
    <property type="match status" value="1"/>
</dbReference>
<evidence type="ECO:0000313" key="4">
    <source>
        <dbReference type="Proteomes" id="UP000007115"/>
    </source>
</evidence>